<proteinExistence type="predicted"/>
<reference evidence="1" key="1">
    <citation type="submission" date="2023-06" db="EMBL/GenBank/DDBJ databases">
        <title>Genome-scale phylogeny and comparative genomics of the fungal order Sordariales.</title>
        <authorList>
            <consortium name="Lawrence Berkeley National Laboratory"/>
            <person name="Hensen N."/>
            <person name="Bonometti L."/>
            <person name="Westerberg I."/>
            <person name="Brannstrom I.O."/>
            <person name="Guillou S."/>
            <person name="Cros-Aarteil S."/>
            <person name="Calhoun S."/>
            <person name="Haridas S."/>
            <person name="Kuo A."/>
            <person name="Mondo S."/>
            <person name="Pangilinan J."/>
            <person name="Riley R."/>
            <person name="Labutti K."/>
            <person name="Andreopoulos B."/>
            <person name="Lipzen A."/>
            <person name="Chen C."/>
            <person name="Yanf M."/>
            <person name="Daum C."/>
            <person name="Ng V."/>
            <person name="Clum A."/>
            <person name="Steindorff A."/>
            <person name="Ohm R."/>
            <person name="Martin F."/>
            <person name="Silar P."/>
            <person name="Natvig D."/>
            <person name="Lalanne C."/>
            <person name="Gautier V."/>
            <person name="Ament-Velasquez S.L."/>
            <person name="Kruys A."/>
            <person name="Hutchinson M.I."/>
            <person name="Powell A.J."/>
            <person name="Barry K."/>
            <person name="Miller A.N."/>
            <person name="Grigoriev I.V."/>
            <person name="Debuchy R."/>
            <person name="Gladieux P."/>
            <person name="Thoren M.H."/>
            <person name="Johannesson H."/>
        </authorList>
    </citation>
    <scope>NUCLEOTIDE SEQUENCE</scope>
    <source>
        <strain evidence="1">SMH2532-1</strain>
    </source>
</reference>
<comment type="caution">
    <text evidence="1">The sequence shown here is derived from an EMBL/GenBank/DDBJ whole genome shotgun (WGS) entry which is preliminary data.</text>
</comment>
<dbReference type="AlphaFoldDB" id="A0AA39XSG9"/>
<keyword evidence="2" id="KW-1185">Reference proteome</keyword>
<dbReference type="EMBL" id="JAULSV010000007">
    <property type="protein sequence ID" value="KAK0638935.1"/>
    <property type="molecule type" value="Genomic_DNA"/>
</dbReference>
<protein>
    <submittedName>
        <fullName evidence="1">Uncharacterized protein</fullName>
    </submittedName>
</protein>
<evidence type="ECO:0000313" key="2">
    <source>
        <dbReference type="Proteomes" id="UP001174936"/>
    </source>
</evidence>
<sequence length="234" mass="26501">MGHAICIMSGIRHNPGFGAELREVEGILSMFIRTLNARAIMSDQVPGMEDPEHFPYCIWYPDVASEATYRALAAQYPQLRYYVGRACAVAGYVDLYRELDLLPDLSIADEARDNRHLPGAQVIFELIVSQPVWWRVMDDYNRSVSLDSPSSSRFRLNGDTAVRSTLDLKRRFNPDLTHPGYNDGQNGNNPSPLDTAVPAYFNITEDWSTDKYSSVTYCSSHHPWIFLFGPTKKT</sequence>
<name>A0AA39XSG9_9PEZI</name>
<dbReference type="Proteomes" id="UP001174936">
    <property type="component" value="Unassembled WGS sequence"/>
</dbReference>
<organism evidence="1 2">
    <name type="scientific">Cercophora newfieldiana</name>
    <dbReference type="NCBI Taxonomy" id="92897"/>
    <lineage>
        <taxon>Eukaryota</taxon>
        <taxon>Fungi</taxon>
        <taxon>Dikarya</taxon>
        <taxon>Ascomycota</taxon>
        <taxon>Pezizomycotina</taxon>
        <taxon>Sordariomycetes</taxon>
        <taxon>Sordariomycetidae</taxon>
        <taxon>Sordariales</taxon>
        <taxon>Lasiosphaeriaceae</taxon>
        <taxon>Cercophora</taxon>
    </lineage>
</organism>
<gene>
    <name evidence="1" type="ORF">B0T16DRAFT_497128</name>
</gene>
<accession>A0AA39XSG9</accession>
<evidence type="ECO:0000313" key="1">
    <source>
        <dbReference type="EMBL" id="KAK0638935.1"/>
    </source>
</evidence>